<evidence type="ECO:0000259" key="2">
    <source>
        <dbReference type="Pfam" id="PF01965"/>
    </source>
</evidence>
<dbReference type="Proteomes" id="UP001230268">
    <property type="component" value="Unassembled WGS sequence"/>
</dbReference>
<gene>
    <name evidence="3" type="ORF">BgAZ_305230</name>
</gene>
<dbReference type="FunFam" id="3.40.50.880:FF:000015">
    <property type="entry name" value="Protein DJ-1 homolog C"/>
    <property type="match status" value="1"/>
</dbReference>
<feature type="domain" description="DJ-1/PfpI" evidence="2">
    <location>
        <begin position="6"/>
        <end position="168"/>
    </location>
</feature>
<sequence length="189" mass="19480">MAGANKKACLAVANGSEDIEFVTLADVLRRAGVEVTVTSVHPEKEVVLAHGTKVVADAKVDEVCNEAFDLVVVPGGLPGSNFCAESEPLIRMLVDQKEGGRFYAAICAAPAVVLAAGGVLDNNTEAVCYPGFEGALPKAGKGRVCVSGKCVTSQGPGTALEFALKLVEVLCGVQKKDQLKAGMLVHADV</sequence>
<comment type="caution">
    <text evidence="3">The sequence shown here is derived from an EMBL/GenBank/DDBJ whole genome shotgun (WGS) entry which is preliminary data.</text>
</comment>
<evidence type="ECO:0000313" key="4">
    <source>
        <dbReference type="Proteomes" id="UP001230268"/>
    </source>
</evidence>
<dbReference type="CDD" id="cd03135">
    <property type="entry name" value="GATase1_DJ-1"/>
    <property type="match status" value="1"/>
</dbReference>
<evidence type="ECO:0000256" key="1">
    <source>
        <dbReference type="ARBA" id="ARBA00022737"/>
    </source>
</evidence>
<dbReference type="GO" id="GO:1903189">
    <property type="term" value="P:glyoxal metabolic process"/>
    <property type="evidence" value="ECO:0007669"/>
    <property type="project" value="TreeGrafter"/>
</dbReference>
<dbReference type="PANTHER" id="PTHR48094">
    <property type="entry name" value="PROTEIN/NUCLEIC ACID DEGLYCASE DJ-1-RELATED"/>
    <property type="match status" value="1"/>
</dbReference>
<dbReference type="EMBL" id="JAVEPI010000003">
    <property type="protein sequence ID" value="KAK1443005.1"/>
    <property type="molecule type" value="Genomic_DNA"/>
</dbReference>
<dbReference type="AlphaFoldDB" id="A0AAD8LSH4"/>
<dbReference type="InterPro" id="IPR006287">
    <property type="entry name" value="DJ-1"/>
</dbReference>
<dbReference type="GO" id="GO:0005737">
    <property type="term" value="C:cytoplasm"/>
    <property type="evidence" value="ECO:0007669"/>
    <property type="project" value="TreeGrafter"/>
</dbReference>
<dbReference type="PANTHER" id="PTHR48094:SF12">
    <property type="entry name" value="PARKINSON DISEASE PROTEIN 7 HOMOLOG"/>
    <property type="match status" value="1"/>
</dbReference>
<reference evidence="3" key="1">
    <citation type="submission" date="2023-08" db="EMBL/GenBank/DDBJ databases">
        <title>Draft sequence of the Babesia gibsoni genome.</title>
        <authorList>
            <person name="Yamagishi J.Y."/>
            <person name="Xuan X.X."/>
        </authorList>
    </citation>
    <scope>NUCLEOTIDE SEQUENCE</scope>
    <source>
        <strain evidence="3">Azabu</strain>
    </source>
</reference>
<evidence type="ECO:0000313" key="3">
    <source>
        <dbReference type="EMBL" id="KAK1443005.1"/>
    </source>
</evidence>
<dbReference type="SUPFAM" id="SSF52317">
    <property type="entry name" value="Class I glutamine amidotransferase-like"/>
    <property type="match status" value="1"/>
</dbReference>
<dbReference type="InterPro" id="IPR029062">
    <property type="entry name" value="Class_I_gatase-like"/>
</dbReference>
<dbReference type="InterPro" id="IPR050325">
    <property type="entry name" value="Prot/Nucl_acid_deglycase"/>
</dbReference>
<dbReference type="Gene3D" id="3.40.50.880">
    <property type="match status" value="1"/>
</dbReference>
<keyword evidence="1" id="KW-0677">Repeat</keyword>
<keyword evidence="4" id="KW-1185">Reference proteome</keyword>
<dbReference type="NCBIfam" id="TIGR01383">
    <property type="entry name" value="not_thiJ"/>
    <property type="match status" value="1"/>
</dbReference>
<accession>A0AAD8LSH4</accession>
<protein>
    <submittedName>
        <fullName evidence="3">Protein DJ-1 C like protein</fullName>
    </submittedName>
</protein>
<organism evidence="3 4">
    <name type="scientific">Babesia gibsoni</name>
    <dbReference type="NCBI Taxonomy" id="33632"/>
    <lineage>
        <taxon>Eukaryota</taxon>
        <taxon>Sar</taxon>
        <taxon>Alveolata</taxon>
        <taxon>Apicomplexa</taxon>
        <taxon>Aconoidasida</taxon>
        <taxon>Piroplasmida</taxon>
        <taxon>Babesiidae</taxon>
        <taxon>Babesia</taxon>
    </lineage>
</organism>
<dbReference type="Pfam" id="PF01965">
    <property type="entry name" value="DJ-1_PfpI"/>
    <property type="match status" value="1"/>
</dbReference>
<name>A0AAD8LSH4_BABGI</name>
<dbReference type="InterPro" id="IPR002818">
    <property type="entry name" value="DJ-1/PfpI"/>
</dbReference>
<proteinExistence type="predicted"/>